<accession>A0AB33JE55</accession>
<gene>
    <name evidence="1" type="ORF">GTC17262_02700</name>
</gene>
<evidence type="ECO:0000313" key="1">
    <source>
        <dbReference type="EMBL" id="BFO80079.1"/>
    </source>
</evidence>
<reference evidence="1" key="1">
    <citation type="submission" date="2024-07" db="EMBL/GenBank/DDBJ databases">
        <title>Complete genome sequence of Prevotella sp. YM-2024 GTC17262.</title>
        <authorList>
            <person name="Hayashi M."/>
            <person name="Muto Y."/>
            <person name="Tanaka K."/>
            <person name="Niwa H."/>
        </authorList>
    </citation>
    <scope>NUCLEOTIDE SEQUENCE</scope>
    <source>
        <strain evidence="1">GTC17262</strain>
    </source>
</reference>
<proteinExistence type="predicted"/>
<dbReference type="EMBL" id="AP035789">
    <property type="protein sequence ID" value="BFO80079.1"/>
    <property type="molecule type" value="Genomic_DNA"/>
</dbReference>
<sequence>MRTSQTFRDWESDDFRPYSPDKAAHLAVVCTDTLLRELESTNYDPLNTTER</sequence>
<dbReference type="AlphaFoldDB" id="A0AB33JE55"/>
<name>A0AB33JE55_9BACT</name>
<protein>
    <submittedName>
        <fullName evidence="1">Uncharacterized protein</fullName>
    </submittedName>
</protein>
<organism evidence="1">
    <name type="scientific">Prevotella sp. GTC17262</name>
    <dbReference type="NCBI Taxonomy" id="3236797"/>
    <lineage>
        <taxon>Bacteria</taxon>
        <taxon>Pseudomonadati</taxon>
        <taxon>Bacteroidota</taxon>
        <taxon>Bacteroidia</taxon>
        <taxon>Bacteroidales</taxon>
        <taxon>Prevotellaceae</taxon>
        <taxon>Prevotella</taxon>
    </lineage>
</organism>